<reference evidence="2" key="1">
    <citation type="submission" date="2016-01" db="EMBL/GenBank/DDBJ databases">
        <authorList>
            <person name="Mitreva M."/>
            <person name="Pepin K.H."/>
            <person name="Mihindukulasuriya K.A."/>
            <person name="Fulton R."/>
            <person name="Fronick C."/>
            <person name="O'Laughlin M."/>
            <person name="Miner T."/>
            <person name="Herter B."/>
            <person name="Rosa B.A."/>
            <person name="Cordes M."/>
            <person name="Tomlinson C."/>
            <person name="Wollam A."/>
            <person name="Palsikar V.B."/>
            <person name="Mardis E.R."/>
            <person name="Wilson R.K."/>
        </authorList>
    </citation>
    <scope>NUCLEOTIDE SEQUENCE [LARGE SCALE GENOMIC DNA]</scope>
    <source>
        <strain evidence="2">KA00683</strain>
    </source>
</reference>
<accession>A0A134B4R0</accession>
<gene>
    <name evidence="1" type="ORF">HMPREF3185_01563</name>
</gene>
<dbReference type="STRING" id="322095.HMPREF3185_01563"/>
<dbReference type="EMBL" id="LSDK01000107">
    <property type="protein sequence ID" value="KXB74914.1"/>
    <property type="molecule type" value="Genomic_DNA"/>
</dbReference>
<keyword evidence="2" id="KW-1185">Reference proteome</keyword>
<dbReference type="Proteomes" id="UP000070224">
    <property type="component" value="Unassembled WGS sequence"/>
</dbReference>
<evidence type="ECO:0000313" key="1">
    <source>
        <dbReference type="EMBL" id="KXB74914.1"/>
    </source>
</evidence>
<dbReference type="AlphaFoldDB" id="A0A134B4R0"/>
<protein>
    <submittedName>
        <fullName evidence="1">Uncharacterized protein</fullName>
    </submittedName>
</protein>
<organism evidence="1 2">
    <name type="scientific">Porphyromonas somerae</name>
    <dbReference type="NCBI Taxonomy" id="322095"/>
    <lineage>
        <taxon>Bacteria</taxon>
        <taxon>Pseudomonadati</taxon>
        <taxon>Bacteroidota</taxon>
        <taxon>Bacteroidia</taxon>
        <taxon>Bacteroidales</taxon>
        <taxon>Porphyromonadaceae</taxon>
        <taxon>Porphyromonas</taxon>
    </lineage>
</organism>
<sequence>MVVDDIRQMVGRQVVSTLVEYLVIEDRAIEGHAPTDHIVDLDLYIGRDEEADDILRTACDESIDLLTWQDERIAHRGTGRSVVLEVRYRLTLLLQFLGRVEGNISLACIEELLDVLAVDIAALALTIGAAVPTIAHAFVEADTEPLEGLDDISLRPWDEALAICILDTQKELTAVSLREEIVIESCADTADMQRSRRAGSKANAY</sequence>
<comment type="caution">
    <text evidence="1">The sequence shown here is derived from an EMBL/GenBank/DDBJ whole genome shotgun (WGS) entry which is preliminary data.</text>
</comment>
<proteinExistence type="predicted"/>
<evidence type="ECO:0000313" key="2">
    <source>
        <dbReference type="Proteomes" id="UP000070224"/>
    </source>
</evidence>
<name>A0A134B4R0_9PORP</name>